<protein>
    <submittedName>
        <fullName evidence="1">25235_t:CDS:1</fullName>
    </submittedName>
</protein>
<organism evidence="1 2">
    <name type="scientific">Racocetra persica</name>
    <dbReference type="NCBI Taxonomy" id="160502"/>
    <lineage>
        <taxon>Eukaryota</taxon>
        <taxon>Fungi</taxon>
        <taxon>Fungi incertae sedis</taxon>
        <taxon>Mucoromycota</taxon>
        <taxon>Glomeromycotina</taxon>
        <taxon>Glomeromycetes</taxon>
        <taxon>Diversisporales</taxon>
        <taxon>Gigasporaceae</taxon>
        <taxon>Racocetra</taxon>
    </lineage>
</organism>
<feature type="non-terminal residue" evidence="1">
    <location>
        <position position="1"/>
    </location>
</feature>
<name>A0ACA9SC14_9GLOM</name>
<sequence length="45" mass="5578">AERNEELIETRSRKKQEAKRNKKLKKIKSERNKEPIETRSRKKRE</sequence>
<gene>
    <name evidence="1" type="ORF">RPERSI_LOCUS28898</name>
</gene>
<evidence type="ECO:0000313" key="1">
    <source>
        <dbReference type="EMBL" id="CAG8833632.1"/>
    </source>
</evidence>
<comment type="caution">
    <text evidence="1">The sequence shown here is derived from an EMBL/GenBank/DDBJ whole genome shotgun (WGS) entry which is preliminary data.</text>
</comment>
<feature type="non-terminal residue" evidence="1">
    <location>
        <position position="45"/>
    </location>
</feature>
<reference evidence="1" key="1">
    <citation type="submission" date="2021-06" db="EMBL/GenBank/DDBJ databases">
        <authorList>
            <person name="Kallberg Y."/>
            <person name="Tangrot J."/>
            <person name="Rosling A."/>
        </authorList>
    </citation>
    <scope>NUCLEOTIDE SEQUENCE</scope>
    <source>
        <strain evidence="1">MA461A</strain>
    </source>
</reference>
<evidence type="ECO:0000313" key="2">
    <source>
        <dbReference type="Proteomes" id="UP000789920"/>
    </source>
</evidence>
<dbReference type="Proteomes" id="UP000789920">
    <property type="component" value="Unassembled WGS sequence"/>
</dbReference>
<dbReference type="EMBL" id="CAJVQC010107072">
    <property type="protein sequence ID" value="CAG8833632.1"/>
    <property type="molecule type" value="Genomic_DNA"/>
</dbReference>
<proteinExistence type="predicted"/>
<keyword evidence="2" id="KW-1185">Reference proteome</keyword>
<accession>A0ACA9SC14</accession>